<dbReference type="Proteomes" id="UP000184543">
    <property type="component" value="Unassembled WGS sequence"/>
</dbReference>
<dbReference type="OrthoDB" id="5290748at2"/>
<organism evidence="2 3">
    <name type="scientific">Pseudozobellia thermophila</name>
    <dbReference type="NCBI Taxonomy" id="192903"/>
    <lineage>
        <taxon>Bacteria</taxon>
        <taxon>Pseudomonadati</taxon>
        <taxon>Bacteroidota</taxon>
        <taxon>Flavobacteriia</taxon>
        <taxon>Flavobacteriales</taxon>
        <taxon>Flavobacteriaceae</taxon>
        <taxon>Pseudozobellia</taxon>
    </lineage>
</organism>
<dbReference type="AlphaFoldDB" id="A0A1M6N855"/>
<keyword evidence="3" id="KW-1185">Reference proteome</keyword>
<dbReference type="NCBIfam" id="TIGR03915">
    <property type="entry name" value="SAM_7_link_chp"/>
    <property type="match status" value="1"/>
</dbReference>
<accession>A0A1M6N855</accession>
<proteinExistence type="predicted"/>
<evidence type="ECO:0000313" key="3">
    <source>
        <dbReference type="Proteomes" id="UP000184543"/>
    </source>
</evidence>
<sequence>MNNSRILIYDGSFNGFLTAIFVAFEEKVQVVGIQKSSVCQSGLFSETQTVLTQVDKAKRVWEGIKKRSRSAIKNIYFAYLSEQEGIELLLYRYVLKLFSKDGDVVRNYADGTVLKISQLARSVGREKHRMEAFVRFQLTKDGIYFAHIEPDFDVLPLISKHFRSRYADQYWLIYDVRRRYGLYYNLEKTEIVTLDLKQACTNSIHRNPALQDEEHAYQDLWNNYFKSTNIKSRINLKLHTQHVPKRYWKYLSEKKPAVQA</sequence>
<protein>
    <submittedName>
        <fullName evidence="2">Probable DNA metabolism protein</fullName>
    </submittedName>
</protein>
<evidence type="ECO:0000259" key="1">
    <source>
        <dbReference type="Pfam" id="PF13566"/>
    </source>
</evidence>
<name>A0A1M6N855_9FLAO</name>
<dbReference type="InterPro" id="IPR023875">
    <property type="entry name" value="DNA_repair_put"/>
</dbReference>
<dbReference type="RefSeq" id="WP_072995449.1">
    <property type="nucleotide sequence ID" value="NZ_FQYU01000012.1"/>
</dbReference>
<dbReference type="EMBL" id="FQYU01000012">
    <property type="protein sequence ID" value="SHJ91834.1"/>
    <property type="molecule type" value="Genomic_DNA"/>
</dbReference>
<dbReference type="STRING" id="192903.SAMN04488513_11266"/>
<reference evidence="3" key="1">
    <citation type="submission" date="2016-11" db="EMBL/GenBank/DDBJ databases">
        <authorList>
            <person name="Varghese N."/>
            <person name="Submissions S."/>
        </authorList>
    </citation>
    <scope>NUCLEOTIDE SEQUENCE [LARGE SCALE GENOMIC DNA]</scope>
    <source>
        <strain evidence="3">DSM 19858</strain>
    </source>
</reference>
<evidence type="ECO:0000313" key="2">
    <source>
        <dbReference type="EMBL" id="SHJ91834.1"/>
    </source>
</evidence>
<feature type="domain" description="DUF4130" evidence="1">
    <location>
        <begin position="86"/>
        <end position="253"/>
    </location>
</feature>
<gene>
    <name evidence="2" type="ORF">SAMN04488513_11266</name>
</gene>
<dbReference type="Pfam" id="PF13566">
    <property type="entry name" value="DUF4130"/>
    <property type="match status" value="1"/>
</dbReference>
<dbReference type="InterPro" id="IPR025404">
    <property type="entry name" value="DUF4130"/>
</dbReference>